<gene>
    <name evidence="1" type="ORF">J2Z66_008333</name>
</gene>
<protein>
    <submittedName>
        <fullName evidence="1">Uncharacterized protein</fullName>
    </submittedName>
</protein>
<keyword evidence="2" id="KW-1185">Reference proteome</keyword>
<evidence type="ECO:0000313" key="2">
    <source>
        <dbReference type="Proteomes" id="UP001519287"/>
    </source>
</evidence>
<name>A0ABS4JBV8_9BACL</name>
<proteinExistence type="predicted"/>
<evidence type="ECO:0000313" key="1">
    <source>
        <dbReference type="EMBL" id="MBP1996685.1"/>
    </source>
</evidence>
<accession>A0ABS4JBV8</accession>
<dbReference type="EMBL" id="JAGGLB010000054">
    <property type="protein sequence ID" value="MBP1996685.1"/>
    <property type="molecule type" value="Genomic_DNA"/>
</dbReference>
<organism evidence="1 2">
    <name type="scientific">Paenibacillus eucommiae</name>
    <dbReference type="NCBI Taxonomy" id="1355755"/>
    <lineage>
        <taxon>Bacteria</taxon>
        <taxon>Bacillati</taxon>
        <taxon>Bacillota</taxon>
        <taxon>Bacilli</taxon>
        <taxon>Bacillales</taxon>
        <taxon>Paenibacillaceae</taxon>
        <taxon>Paenibacillus</taxon>
    </lineage>
</organism>
<comment type="caution">
    <text evidence="1">The sequence shown here is derived from an EMBL/GenBank/DDBJ whole genome shotgun (WGS) entry which is preliminary data.</text>
</comment>
<reference evidence="1 2" key="1">
    <citation type="submission" date="2021-03" db="EMBL/GenBank/DDBJ databases">
        <title>Genomic Encyclopedia of Type Strains, Phase IV (KMG-IV): sequencing the most valuable type-strain genomes for metagenomic binning, comparative biology and taxonomic classification.</title>
        <authorList>
            <person name="Goeker M."/>
        </authorList>
    </citation>
    <scope>NUCLEOTIDE SEQUENCE [LARGE SCALE GENOMIC DNA]</scope>
    <source>
        <strain evidence="1 2">DSM 26048</strain>
    </source>
</reference>
<sequence length="35" mass="4150">MNISYRTEIPDKNEYFHLFQSTGWNSNDVWTRAAG</sequence>
<dbReference type="Proteomes" id="UP001519287">
    <property type="component" value="Unassembled WGS sequence"/>
</dbReference>